<dbReference type="Proteomes" id="UP000679848">
    <property type="component" value="Chromosome"/>
</dbReference>
<evidence type="ECO:0000313" key="2">
    <source>
        <dbReference type="EMBL" id="BCK83689.1"/>
    </source>
</evidence>
<sequence length="395" mass="42698">MADKQYDIWNDDDGETEAKKSRGSRRILFFGLVLALVLAVVLVAAYRDGTGFDALRRYFSYRNQTDGEQVVYPYEASSQNHFAALGEHLVVLSNTNLSILGPSGTEVWSQAVNFAAPALVQAGERAVAYDVGGTELYLLDGDGELMHLSADEAEPLIAANLSEDGWLTVTSQKQTRKGWVRVYDPSLELVSEFKSSERFVTDACVVDGKHLAAVTLGQEAGTFVSNIVLYNLEKAGEVEPAADYDVEDGLVAAIAEQDGRILTVSDTCLTIADPNGEVQNTYSYASAYLRGYDLGGDGFAALLLNRYRSGSVGHLVTVGEDGEEIASLEVTKEVLDLSAAGRYLAVLYTDSLVVYNEDLQAYATYEGTDYASGVLMRPDGSALMLSMESASLFLP</sequence>
<dbReference type="InterPro" id="IPR011047">
    <property type="entry name" value="Quinoprotein_ADH-like_sf"/>
</dbReference>
<organism evidence="2 3">
    <name type="scientific">Pusillibacter faecalis</name>
    <dbReference type="NCBI Taxonomy" id="2714358"/>
    <lineage>
        <taxon>Bacteria</taxon>
        <taxon>Bacillati</taxon>
        <taxon>Bacillota</taxon>
        <taxon>Clostridia</taxon>
        <taxon>Eubacteriales</taxon>
        <taxon>Oscillospiraceae</taxon>
        <taxon>Pusillibacter</taxon>
    </lineage>
</organism>
<name>A0A810Q5W1_9FIRM</name>
<keyword evidence="1" id="KW-1133">Transmembrane helix</keyword>
<dbReference type="EMBL" id="AP023420">
    <property type="protein sequence ID" value="BCK83689.1"/>
    <property type="molecule type" value="Genomic_DNA"/>
</dbReference>
<protein>
    <recommendedName>
        <fullName evidence="4">WD40 repeat domain-containing protein</fullName>
    </recommendedName>
</protein>
<feature type="transmembrane region" description="Helical" evidence="1">
    <location>
        <begin position="27"/>
        <end position="46"/>
    </location>
</feature>
<gene>
    <name evidence="2" type="ORF">MM59RIKEN_10080</name>
</gene>
<proteinExistence type="predicted"/>
<dbReference type="KEGG" id="pfaa:MM59RIKEN_10080"/>
<dbReference type="AlphaFoldDB" id="A0A810Q5W1"/>
<keyword evidence="1" id="KW-0812">Transmembrane</keyword>
<dbReference type="RefSeq" id="WP_213542829.1">
    <property type="nucleotide sequence ID" value="NZ_AP023420.1"/>
</dbReference>
<evidence type="ECO:0000313" key="3">
    <source>
        <dbReference type="Proteomes" id="UP000679848"/>
    </source>
</evidence>
<dbReference type="InterPro" id="IPR043765">
    <property type="entry name" value="DUF5711"/>
</dbReference>
<accession>A0A810Q5W1</accession>
<keyword evidence="3" id="KW-1185">Reference proteome</keyword>
<evidence type="ECO:0000256" key="1">
    <source>
        <dbReference type="SAM" id="Phobius"/>
    </source>
</evidence>
<evidence type="ECO:0008006" key="4">
    <source>
        <dbReference type="Google" id="ProtNLM"/>
    </source>
</evidence>
<dbReference type="Pfam" id="PF18975">
    <property type="entry name" value="DUF5711"/>
    <property type="match status" value="1"/>
</dbReference>
<dbReference type="SUPFAM" id="SSF50998">
    <property type="entry name" value="Quinoprotein alcohol dehydrogenase-like"/>
    <property type="match status" value="1"/>
</dbReference>
<reference evidence="2" key="1">
    <citation type="submission" date="2020-09" db="EMBL/GenBank/DDBJ databases">
        <title>New species isolated from human feces.</title>
        <authorList>
            <person name="Kitahara M."/>
            <person name="Shigeno Y."/>
            <person name="Shime M."/>
            <person name="Matsumoto Y."/>
            <person name="Nakamura S."/>
            <person name="Motooka D."/>
            <person name="Fukuoka S."/>
            <person name="Nishikawa H."/>
            <person name="Benno Y."/>
        </authorList>
    </citation>
    <scope>NUCLEOTIDE SEQUENCE</scope>
    <source>
        <strain evidence="2">MM59</strain>
    </source>
</reference>
<keyword evidence="1" id="KW-0472">Membrane</keyword>